<proteinExistence type="predicted"/>
<dbReference type="EMBL" id="JAIWYP010000009">
    <property type="protein sequence ID" value="KAH3768501.1"/>
    <property type="molecule type" value="Genomic_DNA"/>
</dbReference>
<gene>
    <name evidence="2" type="ORF">DPMN_169714</name>
</gene>
<feature type="region of interest" description="Disordered" evidence="1">
    <location>
        <begin position="1"/>
        <end position="33"/>
    </location>
</feature>
<protein>
    <submittedName>
        <fullName evidence="2">Uncharacterized protein</fullName>
    </submittedName>
</protein>
<organism evidence="2 3">
    <name type="scientific">Dreissena polymorpha</name>
    <name type="common">Zebra mussel</name>
    <name type="synonym">Mytilus polymorpha</name>
    <dbReference type="NCBI Taxonomy" id="45954"/>
    <lineage>
        <taxon>Eukaryota</taxon>
        <taxon>Metazoa</taxon>
        <taxon>Spiralia</taxon>
        <taxon>Lophotrochozoa</taxon>
        <taxon>Mollusca</taxon>
        <taxon>Bivalvia</taxon>
        <taxon>Autobranchia</taxon>
        <taxon>Heteroconchia</taxon>
        <taxon>Euheterodonta</taxon>
        <taxon>Imparidentia</taxon>
        <taxon>Neoheterodontei</taxon>
        <taxon>Myida</taxon>
        <taxon>Dreissenoidea</taxon>
        <taxon>Dreissenidae</taxon>
        <taxon>Dreissena</taxon>
    </lineage>
</organism>
<evidence type="ECO:0000256" key="1">
    <source>
        <dbReference type="SAM" id="MobiDB-lite"/>
    </source>
</evidence>
<keyword evidence="3" id="KW-1185">Reference proteome</keyword>
<reference evidence="2" key="2">
    <citation type="submission" date="2020-11" db="EMBL/GenBank/DDBJ databases">
        <authorList>
            <person name="McCartney M.A."/>
            <person name="Auch B."/>
            <person name="Kono T."/>
            <person name="Mallez S."/>
            <person name="Becker A."/>
            <person name="Gohl D.M."/>
            <person name="Silverstein K.A.T."/>
            <person name="Koren S."/>
            <person name="Bechman K.B."/>
            <person name="Herman A."/>
            <person name="Abrahante J.E."/>
            <person name="Garbe J."/>
        </authorList>
    </citation>
    <scope>NUCLEOTIDE SEQUENCE</scope>
    <source>
        <strain evidence="2">Duluth1</strain>
        <tissue evidence="2">Whole animal</tissue>
    </source>
</reference>
<dbReference type="Proteomes" id="UP000828390">
    <property type="component" value="Unassembled WGS sequence"/>
</dbReference>
<sequence>MPTEHVRRSSFERKSNSKVRTHEGMESTPVTGHIKAPILQLKFNDERDIDCPDDADKKMDLHDSNHREMKPYTFNQGHRGIDYPEIDTNLH</sequence>
<name>A0A9D4IAW4_DREPO</name>
<reference evidence="2" key="1">
    <citation type="journal article" date="2019" name="bioRxiv">
        <title>The Genome of the Zebra Mussel, Dreissena polymorpha: A Resource for Invasive Species Research.</title>
        <authorList>
            <person name="McCartney M.A."/>
            <person name="Auch B."/>
            <person name="Kono T."/>
            <person name="Mallez S."/>
            <person name="Zhang Y."/>
            <person name="Obille A."/>
            <person name="Becker A."/>
            <person name="Abrahante J.E."/>
            <person name="Garbe J."/>
            <person name="Badalamenti J.P."/>
            <person name="Herman A."/>
            <person name="Mangelson H."/>
            <person name="Liachko I."/>
            <person name="Sullivan S."/>
            <person name="Sone E.D."/>
            <person name="Koren S."/>
            <person name="Silverstein K.A.T."/>
            <person name="Beckman K.B."/>
            <person name="Gohl D.M."/>
        </authorList>
    </citation>
    <scope>NUCLEOTIDE SEQUENCE</scope>
    <source>
        <strain evidence="2">Duluth1</strain>
        <tissue evidence="2">Whole animal</tissue>
    </source>
</reference>
<evidence type="ECO:0000313" key="3">
    <source>
        <dbReference type="Proteomes" id="UP000828390"/>
    </source>
</evidence>
<accession>A0A9D4IAW4</accession>
<feature type="compositionally biased region" description="Basic and acidic residues" evidence="1">
    <location>
        <begin position="48"/>
        <end position="70"/>
    </location>
</feature>
<comment type="caution">
    <text evidence="2">The sequence shown here is derived from an EMBL/GenBank/DDBJ whole genome shotgun (WGS) entry which is preliminary data.</text>
</comment>
<feature type="region of interest" description="Disordered" evidence="1">
    <location>
        <begin position="48"/>
        <end position="91"/>
    </location>
</feature>
<dbReference type="AlphaFoldDB" id="A0A9D4IAW4"/>
<feature type="compositionally biased region" description="Basic and acidic residues" evidence="1">
    <location>
        <begin position="1"/>
        <end position="25"/>
    </location>
</feature>
<evidence type="ECO:0000313" key="2">
    <source>
        <dbReference type="EMBL" id="KAH3768501.1"/>
    </source>
</evidence>